<comment type="caution">
    <text evidence="3">The sequence shown here is derived from an EMBL/GenBank/DDBJ whole genome shotgun (WGS) entry which is preliminary data.</text>
</comment>
<name>A0ABV3K7J8_STRON</name>
<feature type="chain" id="PRO_5045768714" evidence="2">
    <location>
        <begin position="22"/>
        <end position="113"/>
    </location>
</feature>
<evidence type="ECO:0000256" key="2">
    <source>
        <dbReference type="SAM" id="SignalP"/>
    </source>
</evidence>
<accession>A0ABV3K7J8</accession>
<evidence type="ECO:0000313" key="3">
    <source>
        <dbReference type="EMBL" id="MEV5511123.1"/>
    </source>
</evidence>
<proteinExistence type="predicted"/>
<keyword evidence="4" id="KW-1185">Reference proteome</keyword>
<evidence type="ECO:0000313" key="4">
    <source>
        <dbReference type="Proteomes" id="UP001552594"/>
    </source>
</evidence>
<feature type="signal peptide" evidence="2">
    <location>
        <begin position="1"/>
        <end position="21"/>
    </location>
</feature>
<protein>
    <submittedName>
        <fullName evidence="3">Uncharacterized protein</fullName>
    </submittedName>
</protein>
<organism evidence="3 4">
    <name type="scientific">Streptomyces orinoci</name>
    <name type="common">Streptoverticillium orinoci</name>
    <dbReference type="NCBI Taxonomy" id="67339"/>
    <lineage>
        <taxon>Bacteria</taxon>
        <taxon>Bacillati</taxon>
        <taxon>Actinomycetota</taxon>
        <taxon>Actinomycetes</taxon>
        <taxon>Kitasatosporales</taxon>
        <taxon>Streptomycetaceae</taxon>
        <taxon>Streptomyces</taxon>
    </lineage>
</organism>
<sequence>MAVAGLLGLLLAGAGASPAMAWGSGPFDADGDTYIRFQAGFSCEGETRTCVNGPVNSGNSSNSQNVRLSGSSSNSGSPANNSGSVNSGSTGTGAAAGSSNHQQHIGGGGDLHL</sequence>
<keyword evidence="2" id="KW-0732">Signal</keyword>
<feature type="compositionally biased region" description="Low complexity" evidence="1">
    <location>
        <begin position="51"/>
        <end position="100"/>
    </location>
</feature>
<evidence type="ECO:0000256" key="1">
    <source>
        <dbReference type="SAM" id="MobiDB-lite"/>
    </source>
</evidence>
<feature type="region of interest" description="Disordered" evidence="1">
    <location>
        <begin position="48"/>
        <end position="113"/>
    </location>
</feature>
<dbReference type="EMBL" id="JBFAUK010000051">
    <property type="protein sequence ID" value="MEV5511123.1"/>
    <property type="molecule type" value="Genomic_DNA"/>
</dbReference>
<dbReference type="Proteomes" id="UP001552594">
    <property type="component" value="Unassembled WGS sequence"/>
</dbReference>
<gene>
    <name evidence="3" type="ORF">AB0L16_32700</name>
</gene>
<dbReference type="RefSeq" id="WP_109279477.1">
    <property type="nucleotide sequence ID" value="NZ_JBFAUK010000051.1"/>
</dbReference>
<reference evidence="3 4" key="1">
    <citation type="submission" date="2024-06" db="EMBL/GenBank/DDBJ databases">
        <title>The Natural Products Discovery Center: Release of the First 8490 Sequenced Strains for Exploring Actinobacteria Biosynthetic Diversity.</title>
        <authorList>
            <person name="Kalkreuter E."/>
            <person name="Kautsar S.A."/>
            <person name="Yang D."/>
            <person name="Bader C.D."/>
            <person name="Teijaro C.N."/>
            <person name="Fluegel L."/>
            <person name="Davis C.M."/>
            <person name="Simpson J.R."/>
            <person name="Lauterbach L."/>
            <person name="Steele A.D."/>
            <person name="Gui C."/>
            <person name="Meng S."/>
            <person name="Li G."/>
            <person name="Viehrig K."/>
            <person name="Ye F."/>
            <person name="Su P."/>
            <person name="Kiefer A.F."/>
            <person name="Nichols A."/>
            <person name="Cepeda A.J."/>
            <person name="Yan W."/>
            <person name="Fan B."/>
            <person name="Jiang Y."/>
            <person name="Adhikari A."/>
            <person name="Zheng C.-J."/>
            <person name="Schuster L."/>
            <person name="Cowan T.M."/>
            <person name="Smanski M.J."/>
            <person name="Chevrette M.G."/>
            <person name="De Carvalho L.P.S."/>
            <person name="Shen B."/>
        </authorList>
    </citation>
    <scope>NUCLEOTIDE SEQUENCE [LARGE SCALE GENOMIC DNA]</scope>
    <source>
        <strain evidence="3 4">NPDC052347</strain>
    </source>
</reference>